<accession>A0A7J4JJB1</accession>
<reference evidence="3" key="2">
    <citation type="submission" date="2021-03" db="EMBL/GenBank/DDBJ databases">
        <authorList>
            <person name="Jaffe A."/>
        </authorList>
    </citation>
    <scope>NUCLEOTIDE SEQUENCE</scope>
    <source>
        <strain evidence="3">RIFCSPLOWO2_01_FULL_58_19</strain>
    </source>
</reference>
<evidence type="ECO:0000259" key="1">
    <source>
        <dbReference type="Pfam" id="PF01850"/>
    </source>
</evidence>
<dbReference type="Pfam" id="PF01850">
    <property type="entry name" value="PIN"/>
    <property type="match status" value="1"/>
</dbReference>
<dbReference type="InterPro" id="IPR002716">
    <property type="entry name" value="PIN_dom"/>
</dbReference>
<comment type="caution">
    <text evidence="2">The sequence shown here is derived from an EMBL/GenBank/DDBJ whole genome shotgun (WGS) entry which is preliminary data.</text>
</comment>
<reference evidence="4" key="1">
    <citation type="journal article" date="2020" name="bioRxiv">
        <title>A rank-normalized archaeal taxonomy based on genome phylogeny resolves widespread incomplete and uneven classifications.</title>
        <authorList>
            <person name="Rinke C."/>
            <person name="Chuvochina M."/>
            <person name="Mussig A.J."/>
            <person name="Chaumeil P.-A."/>
            <person name="Waite D.W."/>
            <person name="Whitman W.B."/>
            <person name="Parks D.H."/>
            <person name="Hugenholtz P."/>
        </authorList>
    </citation>
    <scope>NUCLEOTIDE SEQUENCE [LARGE SCALE GENOMIC DNA]</scope>
</reference>
<reference evidence="3" key="3">
    <citation type="submission" date="2021-05" db="EMBL/GenBank/DDBJ databases">
        <title>Protein family content uncovers lineage relationships and bacterial pathway maintenance mechanisms in DPANN archaea.</title>
        <authorList>
            <person name="Castelle C.J."/>
            <person name="Meheust R."/>
            <person name="Jaffe A.L."/>
            <person name="Seitz K."/>
            <person name="Gong X."/>
            <person name="Baker B.J."/>
            <person name="Banfield J.F."/>
        </authorList>
    </citation>
    <scope>NUCLEOTIDE SEQUENCE</scope>
    <source>
        <strain evidence="3">RIFCSPLOWO2_01_FULL_58_19</strain>
    </source>
</reference>
<dbReference type="EMBL" id="JAGVWE010000005">
    <property type="protein sequence ID" value="MBS3063513.1"/>
    <property type="molecule type" value="Genomic_DNA"/>
</dbReference>
<dbReference type="SUPFAM" id="SSF88723">
    <property type="entry name" value="PIN domain-like"/>
    <property type="match status" value="1"/>
</dbReference>
<organism evidence="2 4">
    <name type="scientific">Candidatus Iainarchaeum sp</name>
    <dbReference type="NCBI Taxonomy" id="3101447"/>
    <lineage>
        <taxon>Archaea</taxon>
        <taxon>Candidatus Iainarchaeota</taxon>
        <taxon>Candidatus Iainarchaeia</taxon>
        <taxon>Candidatus Iainarchaeales</taxon>
        <taxon>Candidatus Iainarchaeaceae</taxon>
        <taxon>Candidatus Iainarchaeum</taxon>
    </lineage>
</organism>
<dbReference type="InterPro" id="IPR029060">
    <property type="entry name" value="PIN-like_dom_sf"/>
</dbReference>
<dbReference type="Gene3D" id="3.40.50.1010">
    <property type="entry name" value="5'-nuclease"/>
    <property type="match status" value="1"/>
</dbReference>
<name>A0A7J4JJB1_9ARCH</name>
<sequence>MSEGRYFYDTNAICEILKGNPAYKERSKAGGSTTLFNLAELNYSLKRQGKERADEQTTDYASCLVDVTVADVLEAMSLRVMRRAFSVPDAIGYVVAKRLGLKFLTGDKEFQGMDNVEFVK</sequence>
<dbReference type="EMBL" id="DUGH01000083">
    <property type="protein sequence ID" value="HIH16435.1"/>
    <property type="molecule type" value="Genomic_DNA"/>
</dbReference>
<evidence type="ECO:0000313" key="2">
    <source>
        <dbReference type="EMBL" id="HIH16435.1"/>
    </source>
</evidence>
<feature type="domain" description="PIN" evidence="1">
    <location>
        <begin position="6"/>
        <end position="114"/>
    </location>
</feature>
<proteinExistence type="predicted"/>
<gene>
    <name evidence="2" type="ORF">HA252_03455</name>
    <name evidence="3" type="ORF">J4203_06655</name>
</gene>
<dbReference type="AlphaFoldDB" id="A0A7J4JJB1"/>
<evidence type="ECO:0000313" key="3">
    <source>
        <dbReference type="EMBL" id="MBS3063513.1"/>
    </source>
</evidence>
<dbReference type="Proteomes" id="UP000678237">
    <property type="component" value="Unassembled WGS sequence"/>
</dbReference>
<evidence type="ECO:0000313" key="4">
    <source>
        <dbReference type="Proteomes" id="UP000564964"/>
    </source>
</evidence>
<dbReference type="Proteomes" id="UP000564964">
    <property type="component" value="Unassembled WGS sequence"/>
</dbReference>
<protein>
    <submittedName>
        <fullName evidence="2">PIN domain-containing protein</fullName>
    </submittedName>
</protein>